<dbReference type="EMBL" id="MU865928">
    <property type="protein sequence ID" value="KAK4451377.1"/>
    <property type="molecule type" value="Genomic_DNA"/>
</dbReference>
<dbReference type="CDD" id="cd03398">
    <property type="entry name" value="PAP2_haloperoxidase"/>
    <property type="match status" value="1"/>
</dbReference>
<reference evidence="2" key="2">
    <citation type="submission" date="2023-05" db="EMBL/GenBank/DDBJ databases">
        <authorList>
            <consortium name="Lawrence Berkeley National Laboratory"/>
            <person name="Steindorff A."/>
            <person name="Hensen N."/>
            <person name="Bonometti L."/>
            <person name="Westerberg I."/>
            <person name="Brannstrom I.O."/>
            <person name="Guillou S."/>
            <person name="Cros-Aarteil S."/>
            <person name="Calhoun S."/>
            <person name="Haridas S."/>
            <person name="Kuo A."/>
            <person name="Mondo S."/>
            <person name="Pangilinan J."/>
            <person name="Riley R."/>
            <person name="Labutti K."/>
            <person name="Andreopoulos B."/>
            <person name="Lipzen A."/>
            <person name="Chen C."/>
            <person name="Yanf M."/>
            <person name="Daum C."/>
            <person name="Ng V."/>
            <person name="Clum A."/>
            <person name="Ohm R."/>
            <person name="Martin F."/>
            <person name="Silar P."/>
            <person name="Natvig D."/>
            <person name="Lalanne C."/>
            <person name="Gautier V."/>
            <person name="Ament-Velasquez S.L."/>
            <person name="Kruys A."/>
            <person name="Hutchinson M.I."/>
            <person name="Powell A.J."/>
            <person name="Barry K."/>
            <person name="Miller A.N."/>
            <person name="Grigoriev I.V."/>
            <person name="Debuchy R."/>
            <person name="Gladieux P."/>
            <person name="Thoren M.H."/>
            <person name="Johannesson H."/>
        </authorList>
    </citation>
    <scope>NUCLEOTIDE SEQUENCE</scope>
    <source>
        <strain evidence="2">PSN243</strain>
    </source>
</reference>
<dbReference type="SUPFAM" id="SSF48317">
    <property type="entry name" value="Acid phosphatase/Vanadium-dependent haloperoxidase"/>
    <property type="match status" value="1"/>
</dbReference>
<protein>
    <submittedName>
        <fullName evidence="2">Phosphatidic acid phosphatase type 2/haloperoxidase</fullName>
    </submittedName>
</protein>
<dbReference type="PANTHER" id="PTHR34599:SF2">
    <property type="entry name" value="TRAF-TYPE DOMAIN-CONTAINING PROTEIN"/>
    <property type="match status" value="1"/>
</dbReference>
<feature type="chain" id="PRO_5043406920" evidence="1">
    <location>
        <begin position="18"/>
        <end position="405"/>
    </location>
</feature>
<organism evidence="2 3">
    <name type="scientific">Podospora aff. communis PSN243</name>
    <dbReference type="NCBI Taxonomy" id="3040156"/>
    <lineage>
        <taxon>Eukaryota</taxon>
        <taxon>Fungi</taxon>
        <taxon>Dikarya</taxon>
        <taxon>Ascomycota</taxon>
        <taxon>Pezizomycotina</taxon>
        <taxon>Sordariomycetes</taxon>
        <taxon>Sordariomycetidae</taxon>
        <taxon>Sordariales</taxon>
        <taxon>Podosporaceae</taxon>
        <taxon>Podospora</taxon>
    </lineage>
</organism>
<sequence length="405" mass="43830">MRASVLLSALAAAAANAAYPGDIVNYWVEQTSLLVNGTVIGGLQSPPSAWYVAVVTGAIYEAAVKSKKESLAYQQLAVSHAAHNAIVWVFHGTRNYNGADASLRAVLPAIGLAANTTEGKSAIETGRKAAKKVALARADDGINNYVAYTHGPKELGVYQATPGGNPFPDVPQAQFIRPFGGFGDITRFRSPPPPPITSKDYEEAVIYVKEYGGLNSTARTAYDTDTAYFWRESSITGWNRFASVIIGNKFATKVVESAKFWAQLNFALANAGIASWDVKYTYDAWRPITALHRTDIWLPSGLNVSDPSWTPLLRPTPSHQDYVSTHSTFGGAAAAVLRVWNGGDEIDATWSSNVTIDNRGVITRRFTSLKFAAEENSRSRVFGGVSSCFLHCRVLHRGKKGHNAN</sequence>
<name>A0AAV9GTP5_9PEZI</name>
<dbReference type="AlphaFoldDB" id="A0AAV9GTP5"/>
<dbReference type="PANTHER" id="PTHR34599">
    <property type="entry name" value="PEROXIDASE-RELATED"/>
    <property type="match status" value="1"/>
</dbReference>
<dbReference type="InterPro" id="IPR052559">
    <property type="entry name" value="V-haloperoxidase"/>
</dbReference>
<evidence type="ECO:0000313" key="2">
    <source>
        <dbReference type="EMBL" id="KAK4451377.1"/>
    </source>
</evidence>
<proteinExistence type="predicted"/>
<gene>
    <name evidence="2" type="ORF">QBC34DRAFT_54482</name>
</gene>
<dbReference type="InterPro" id="IPR036938">
    <property type="entry name" value="PAP2/HPO_sf"/>
</dbReference>
<keyword evidence="3" id="KW-1185">Reference proteome</keyword>
<keyword evidence="1" id="KW-0732">Signal</keyword>
<accession>A0AAV9GTP5</accession>
<reference evidence="2" key="1">
    <citation type="journal article" date="2023" name="Mol. Phylogenet. Evol.">
        <title>Genome-scale phylogeny and comparative genomics of the fungal order Sordariales.</title>
        <authorList>
            <person name="Hensen N."/>
            <person name="Bonometti L."/>
            <person name="Westerberg I."/>
            <person name="Brannstrom I.O."/>
            <person name="Guillou S."/>
            <person name="Cros-Aarteil S."/>
            <person name="Calhoun S."/>
            <person name="Haridas S."/>
            <person name="Kuo A."/>
            <person name="Mondo S."/>
            <person name="Pangilinan J."/>
            <person name="Riley R."/>
            <person name="LaButti K."/>
            <person name="Andreopoulos B."/>
            <person name="Lipzen A."/>
            <person name="Chen C."/>
            <person name="Yan M."/>
            <person name="Daum C."/>
            <person name="Ng V."/>
            <person name="Clum A."/>
            <person name="Steindorff A."/>
            <person name="Ohm R.A."/>
            <person name="Martin F."/>
            <person name="Silar P."/>
            <person name="Natvig D.O."/>
            <person name="Lalanne C."/>
            <person name="Gautier V."/>
            <person name="Ament-Velasquez S.L."/>
            <person name="Kruys A."/>
            <person name="Hutchinson M.I."/>
            <person name="Powell A.J."/>
            <person name="Barry K."/>
            <person name="Miller A.N."/>
            <person name="Grigoriev I.V."/>
            <person name="Debuchy R."/>
            <person name="Gladieux P."/>
            <person name="Hiltunen Thoren M."/>
            <person name="Johannesson H."/>
        </authorList>
    </citation>
    <scope>NUCLEOTIDE SEQUENCE</scope>
    <source>
        <strain evidence="2">PSN243</strain>
    </source>
</reference>
<dbReference type="Gene3D" id="1.10.606.20">
    <property type="match status" value="1"/>
</dbReference>
<dbReference type="Proteomes" id="UP001321760">
    <property type="component" value="Unassembled WGS sequence"/>
</dbReference>
<comment type="caution">
    <text evidence="2">The sequence shown here is derived from an EMBL/GenBank/DDBJ whole genome shotgun (WGS) entry which is preliminary data.</text>
</comment>
<evidence type="ECO:0000313" key="3">
    <source>
        <dbReference type="Proteomes" id="UP001321760"/>
    </source>
</evidence>
<evidence type="ECO:0000256" key="1">
    <source>
        <dbReference type="SAM" id="SignalP"/>
    </source>
</evidence>
<feature type="signal peptide" evidence="1">
    <location>
        <begin position="1"/>
        <end position="17"/>
    </location>
</feature>